<comment type="catalytic activity">
    <reaction evidence="8">
        <text>DNA(n) + a 2'-deoxyribonucleoside 5'-triphosphate = DNA(n+1) + diphosphate</text>
        <dbReference type="Rhea" id="RHEA:22508"/>
        <dbReference type="Rhea" id="RHEA-COMP:17339"/>
        <dbReference type="Rhea" id="RHEA-COMP:17340"/>
        <dbReference type="ChEBI" id="CHEBI:33019"/>
        <dbReference type="ChEBI" id="CHEBI:61560"/>
        <dbReference type="ChEBI" id="CHEBI:173112"/>
        <dbReference type="EC" id="2.7.7.7"/>
    </reaction>
</comment>
<evidence type="ECO:0000313" key="11">
    <source>
        <dbReference type="EMBL" id="HJA70232.1"/>
    </source>
</evidence>
<dbReference type="InterPro" id="IPR027417">
    <property type="entry name" value="P-loop_NTPase"/>
</dbReference>
<feature type="domain" description="DNA polymerase III delta N-terminal" evidence="9">
    <location>
        <begin position="17"/>
        <end position="123"/>
    </location>
</feature>
<dbReference type="InterPro" id="IPR008921">
    <property type="entry name" value="DNA_pol3_clamp-load_cplx_C"/>
</dbReference>
<keyword evidence="3 11" id="KW-0808">Transferase</keyword>
<comment type="similarity">
    <text evidence="7">Belongs to the DNA polymerase HolA subunit family.</text>
</comment>
<keyword evidence="5" id="KW-0235">DNA replication</keyword>
<dbReference type="GO" id="GO:0009360">
    <property type="term" value="C:DNA polymerase III complex"/>
    <property type="evidence" value="ECO:0007669"/>
    <property type="project" value="InterPro"/>
</dbReference>
<evidence type="ECO:0000256" key="5">
    <source>
        <dbReference type="ARBA" id="ARBA00022705"/>
    </source>
</evidence>
<dbReference type="InterPro" id="IPR005790">
    <property type="entry name" value="DNA_polIII_delta"/>
</dbReference>
<keyword evidence="6" id="KW-0239">DNA-directed DNA polymerase</keyword>
<dbReference type="GO" id="GO:0006261">
    <property type="term" value="P:DNA-templated DNA replication"/>
    <property type="evidence" value="ECO:0007669"/>
    <property type="project" value="TreeGrafter"/>
</dbReference>
<dbReference type="Pfam" id="PF21694">
    <property type="entry name" value="DNA_pol3_delta_C"/>
    <property type="match status" value="1"/>
</dbReference>
<feature type="domain" description="DNA polymerase III delta subunit-like C-terminal" evidence="10">
    <location>
        <begin position="204"/>
        <end position="321"/>
    </location>
</feature>
<dbReference type="Pfam" id="PF06144">
    <property type="entry name" value="DNA_pol3_delta"/>
    <property type="match status" value="1"/>
</dbReference>
<gene>
    <name evidence="11" type="primary">holA</name>
    <name evidence="11" type="ORF">IAA07_01470</name>
</gene>
<comment type="caution">
    <text evidence="11">The sequence shown here is derived from an EMBL/GenBank/DDBJ whole genome shotgun (WGS) entry which is preliminary data.</text>
</comment>
<dbReference type="Gene3D" id="1.10.8.60">
    <property type="match status" value="1"/>
</dbReference>
<organism evidence="11 12">
    <name type="scientific">Candidatus Lachnoclostridium stercoravium</name>
    <dbReference type="NCBI Taxonomy" id="2838633"/>
    <lineage>
        <taxon>Bacteria</taxon>
        <taxon>Bacillati</taxon>
        <taxon>Bacillota</taxon>
        <taxon>Clostridia</taxon>
        <taxon>Lachnospirales</taxon>
        <taxon>Lachnospiraceae</taxon>
    </lineage>
</organism>
<evidence type="ECO:0000256" key="1">
    <source>
        <dbReference type="ARBA" id="ARBA00012417"/>
    </source>
</evidence>
<reference evidence="11" key="2">
    <citation type="submission" date="2021-04" db="EMBL/GenBank/DDBJ databases">
        <authorList>
            <person name="Gilroy R."/>
        </authorList>
    </citation>
    <scope>NUCLEOTIDE SEQUENCE</scope>
    <source>
        <strain evidence="11">CHK178-16964</strain>
    </source>
</reference>
<reference evidence="11" key="1">
    <citation type="journal article" date="2021" name="PeerJ">
        <title>Extensive microbial diversity within the chicken gut microbiome revealed by metagenomics and culture.</title>
        <authorList>
            <person name="Gilroy R."/>
            <person name="Ravi A."/>
            <person name="Getino M."/>
            <person name="Pursley I."/>
            <person name="Horton D.L."/>
            <person name="Alikhan N.F."/>
            <person name="Baker D."/>
            <person name="Gharbi K."/>
            <person name="Hall N."/>
            <person name="Watson M."/>
            <person name="Adriaenssens E.M."/>
            <person name="Foster-Nyarko E."/>
            <person name="Jarju S."/>
            <person name="Secka A."/>
            <person name="Antonio M."/>
            <person name="Oren A."/>
            <person name="Chaudhuri R.R."/>
            <person name="La Ragione R."/>
            <person name="Hildebrand F."/>
            <person name="Pallen M.J."/>
        </authorList>
    </citation>
    <scope>NUCLEOTIDE SEQUENCE</scope>
    <source>
        <strain evidence="11">CHK178-16964</strain>
    </source>
</reference>
<evidence type="ECO:0000259" key="9">
    <source>
        <dbReference type="Pfam" id="PF06144"/>
    </source>
</evidence>
<dbReference type="PANTHER" id="PTHR34388:SF1">
    <property type="entry name" value="DNA POLYMERASE III SUBUNIT DELTA"/>
    <property type="match status" value="1"/>
</dbReference>
<accession>A0A9D2HG56</accession>
<sequence length="332" mass="37906">MQELNQDIKEKNFKKAYLLFGEEDFLKKSYKNRLKDSITDGDTMNFNYFEGKGIDIGELISLADTMPFFAEKRLILIEDSGFFKGSSAEELVSYLPDMPDTTCMVFVESEVDKRNRLYKKVKEIGHCAEMSRQNASQLASWAGAILARAGKKITRNTMDVFLSMTGDDMENIRSELDKLIAYTGERDVVTEEDLQEVCSVRVSSRIFEMVSLIAAGKTRQAMDLYEDLLTLKEPPMRILFLIARQFNQILQVKELAEQGKEKNEIASRLKLQPFVVGKTISQSRAFSREQILSCVTLCVEMEEAVKTGRLQDRLAVELLITNDYRKMGRKDG</sequence>
<dbReference type="EMBL" id="DWZA01000013">
    <property type="protein sequence ID" value="HJA70232.1"/>
    <property type="molecule type" value="Genomic_DNA"/>
</dbReference>
<dbReference type="Gene3D" id="3.40.50.300">
    <property type="entry name" value="P-loop containing nucleotide triphosphate hydrolases"/>
    <property type="match status" value="1"/>
</dbReference>
<dbReference type="AlphaFoldDB" id="A0A9D2HG56"/>
<evidence type="ECO:0000256" key="3">
    <source>
        <dbReference type="ARBA" id="ARBA00022679"/>
    </source>
</evidence>
<dbReference type="InterPro" id="IPR010372">
    <property type="entry name" value="DNA_pol3_delta_N"/>
</dbReference>
<dbReference type="EC" id="2.7.7.7" evidence="1"/>
<keyword evidence="4 11" id="KW-0548">Nucleotidyltransferase</keyword>
<dbReference type="SUPFAM" id="SSF52540">
    <property type="entry name" value="P-loop containing nucleoside triphosphate hydrolases"/>
    <property type="match status" value="1"/>
</dbReference>
<feature type="non-terminal residue" evidence="11">
    <location>
        <position position="332"/>
    </location>
</feature>
<dbReference type="PANTHER" id="PTHR34388">
    <property type="entry name" value="DNA POLYMERASE III SUBUNIT DELTA"/>
    <property type="match status" value="1"/>
</dbReference>
<proteinExistence type="inferred from homology"/>
<dbReference type="SUPFAM" id="SSF48019">
    <property type="entry name" value="post-AAA+ oligomerization domain-like"/>
    <property type="match status" value="1"/>
</dbReference>
<evidence type="ECO:0000256" key="7">
    <source>
        <dbReference type="ARBA" id="ARBA00034754"/>
    </source>
</evidence>
<evidence type="ECO:0000256" key="2">
    <source>
        <dbReference type="ARBA" id="ARBA00017703"/>
    </source>
</evidence>
<dbReference type="GO" id="GO:0003677">
    <property type="term" value="F:DNA binding"/>
    <property type="evidence" value="ECO:0007669"/>
    <property type="project" value="InterPro"/>
</dbReference>
<protein>
    <recommendedName>
        <fullName evidence="2">DNA polymerase III subunit delta</fullName>
        <ecNumber evidence="1">2.7.7.7</ecNumber>
    </recommendedName>
</protein>
<dbReference type="Gene3D" id="1.20.272.10">
    <property type="match status" value="1"/>
</dbReference>
<evidence type="ECO:0000313" key="12">
    <source>
        <dbReference type="Proteomes" id="UP000823900"/>
    </source>
</evidence>
<name>A0A9D2HG56_9FIRM</name>
<dbReference type="Proteomes" id="UP000823900">
    <property type="component" value="Unassembled WGS sequence"/>
</dbReference>
<dbReference type="InterPro" id="IPR048466">
    <property type="entry name" value="DNA_pol3_delta-like_C"/>
</dbReference>
<dbReference type="GO" id="GO:0003887">
    <property type="term" value="F:DNA-directed DNA polymerase activity"/>
    <property type="evidence" value="ECO:0007669"/>
    <property type="project" value="UniProtKB-KW"/>
</dbReference>
<evidence type="ECO:0000256" key="4">
    <source>
        <dbReference type="ARBA" id="ARBA00022695"/>
    </source>
</evidence>
<evidence type="ECO:0000256" key="8">
    <source>
        <dbReference type="ARBA" id="ARBA00049244"/>
    </source>
</evidence>
<evidence type="ECO:0000256" key="6">
    <source>
        <dbReference type="ARBA" id="ARBA00022932"/>
    </source>
</evidence>
<dbReference type="NCBIfam" id="TIGR01128">
    <property type="entry name" value="holA"/>
    <property type="match status" value="1"/>
</dbReference>
<evidence type="ECO:0000259" key="10">
    <source>
        <dbReference type="Pfam" id="PF21694"/>
    </source>
</evidence>